<evidence type="ECO:0000313" key="1">
    <source>
        <dbReference type="EMBL" id="MDQ0535106.1"/>
    </source>
</evidence>
<name>A0ABU0MNQ1_9PROT</name>
<evidence type="ECO:0000313" key="2">
    <source>
        <dbReference type="Proteomes" id="UP001244552"/>
    </source>
</evidence>
<sequence>MRSLRHFKARDLMGNGVSKKCVFDFLKNTITAGLVAVKIPKGQDSVFDAAEYELVKDVGRRCPRFRKGQLDPVPLPHERMWAAMKPLRSGFTVRELASLTRSGESNTWNYVAALRRHGYLETLTEAVGGAYPTEGRYRLRKLMVTGPDAPQLLRGGAVWDPNRNVVAEEVSE</sequence>
<comment type="caution">
    <text evidence="1">The sequence shown here is derived from an EMBL/GenBank/DDBJ whole genome shotgun (WGS) entry which is preliminary data.</text>
</comment>
<protein>
    <submittedName>
        <fullName evidence="1">Uncharacterized protein</fullName>
    </submittedName>
</protein>
<dbReference type="EMBL" id="JAUSVU010000016">
    <property type="protein sequence ID" value="MDQ0535106.1"/>
    <property type="molecule type" value="Genomic_DNA"/>
</dbReference>
<gene>
    <name evidence="1" type="ORF">QO018_003984</name>
</gene>
<reference evidence="1 2" key="1">
    <citation type="submission" date="2023-07" db="EMBL/GenBank/DDBJ databases">
        <title>Genomic Encyclopedia of Type Strains, Phase IV (KMG-IV): sequencing the most valuable type-strain genomes for metagenomic binning, comparative biology and taxonomic classification.</title>
        <authorList>
            <person name="Goeker M."/>
        </authorList>
    </citation>
    <scope>NUCLEOTIDE SEQUENCE [LARGE SCALE GENOMIC DNA]</scope>
    <source>
        <strain evidence="1 2">DSM 19922</strain>
    </source>
</reference>
<proteinExistence type="predicted"/>
<organism evidence="1 2">
    <name type="scientific">Azospirillum picis</name>
    <dbReference type="NCBI Taxonomy" id="488438"/>
    <lineage>
        <taxon>Bacteria</taxon>
        <taxon>Pseudomonadati</taxon>
        <taxon>Pseudomonadota</taxon>
        <taxon>Alphaproteobacteria</taxon>
        <taxon>Rhodospirillales</taxon>
        <taxon>Azospirillaceae</taxon>
        <taxon>Azospirillum</taxon>
    </lineage>
</organism>
<keyword evidence="2" id="KW-1185">Reference proteome</keyword>
<accession>A0ABU0MNQ1</accession>
<dbReference type="RefSeq" id="WP_209985138.1">
    <property type="nucleotide sequence ID" value="NZ_JAGINO010000016.1"/>
</dbReference>
<dbReference type="Proteomes" id="UP001244552">
    <property type="component" value="Unassembled WGS sequence"/>
</dbReference>